<dbReference type="InterPro" id="IPR007361">
    <property type="entry name" value="DUF427"/>
</dbReference>
<evidence type="ECO:0000313" key="3">
    <source>
        <dbReference type="Proteomes" id="UP001430804"/>
    </source>
</evidence>
<protein>
    <submittedName>
        <fullName evidence="2">DUF427 domain-containing protein</fullName>
    </submittedName>
</protein>
<sequence length="126" mass="13613">MHRKTIHNPDNEAHFMRLKPVAGVVSISRSGVVLAESANACWLLETGHDIYDPMLYLPAAALAVRLDPVAGKSTHCPLKGDASYLSYAGSEIAWRYDRPLPGAGVLADLVAFDPREVTITLTGDNL</sequence>
<accession>A0ABS6WSK7</accession>
<organism evidence="2 3">
    <name type="scientific">Pseudohoeflea coraliihabitans</name>
    <dbReference type="NCBI Taxonomy" id="2860393"/>
    <lineage>
        <taxon>Bacteria</taxon>
        <taxon>Pseudomonadati</taxon>
        <taxon>Pseudomonadota</taxon>
        <taxon>Alphaproteobacteria</taxon>
        <taxon>Hyphomicrobiales</taxon>
        <taxon>Rhizobiaceae</taxon>
        <taxon>Pseudohoeflea</taxon>
    </lineage>
</organism>
<dbReference type="PANTHER" id="PTHR34310:SF8">
    <property type="entry name" value="CONSERVED PROTEIN"/>
    <property type="match status" value="1"/>
</dbReference>
<comment type="caution">
    <text evidence="2">The sequence shown here is derived from an EMBL/GenBank/DDBJ whole genome shotgun (WGS) entry which is preliminary data.</text>
</comment>
<keyword evidence="3" id="KW-1185">Reference proteome</keyword>
<name>A0ABS6WSK7_9HYPH</name>
<dbReference type="Proteomes" id="UP001430804">
    <property type="component" value="Unassembled WGS sequence"/>
</dbReference>
<gene>
    <name evidence="2" type="ORF">KY465_16755</name>
</gene>
<dbReference type="RefSeq" id="WP_219203227.1">
    <property type="nucleotide sequence ID" value="NZ_JAHWQX010000004.1"/>
</dbReference>
<dbReference type="EMBL" id="JAHWQX010000004">
    <property type="protein sequence ID" value="MBW3098932.1"/>
    <property type="molecule type" value="Genomic_DNA"/>
</dbReference>
<reference evidence="2" key="1">
    <citation type="submission" date="2021-07" db="EMBL/GenBank/DDBJ databases">
        <title>Pseudohoeflea marina sp. nov. a polyhydroxyalcanoate-producing bacterium.</title>
        <authorList>
            <person name="Zheng W."/>
            <person name="Yu S."/>
            <person name="Huang Y."/>
        </authorList>
    </citation>
    <scope>NUCLEOTIDE SEQUENCE</scope>
    <source>
        <strain evidence="2">DP4N28-3</strain>
    </source>
</reference>
<feature type="domain" description="DUF427" evidence="1">
    <location>
        <begin position="27"/>
        <end position="114"/>
    </location>
</feature>
<dbReference type="PANTHER" id="PTHR34310">
    <property type="entry name" value="DUF427 DOMAIN PROTEIN (AFU_ORTHOLOGUE AFUA_3G02220)"/>
    <property type="match status" value="1"/>
</dbReference>
<proteinExistence type="predicted"/>
<evidence type="ECO:0000313" key="2">
    <source>
        <dbReference type="EMBL" id="MBW3098932.1"/>
    </source>
</evidence>
<dbReference type="Pfam" id="PF04248">
    <property type="entry name" value="NTP_transf_9"/>
    <property type="match status" value="1"/>
</dbReference>
<evidence type="ECO:0000259" key="1">
    <source>
        <dbReference type="Pfam" id="PF04248"/>
    </source>
</evidence>